<keyword evidence="10" id="KW-0573">Peptidoglycan synthesis</keyword>
<comment type="similarity">
    <text evidence="3 15">Belongs to the peptidase S11 family.</text>
</comment>
<evidence type="ECO:0000256" key="12">
    <source>
        <dbReference type="ARBA" id="ARBA00034000"/>
    </source>
</evidence>
<keyword evidence="6" id="KW-0645">Protease</keyword>
<evidence type="ECO:0000256" key="3">
    <source>
        <dbReference type="ARBA" id="ARBA00007164"/>
    </source>
</evidence>
<evidence type="ECO:0000256" key="2">
    <source>
        <dbReference type="ARBA" id="ARBA00004752"/>
    </source>
</evidence>
<dbReference type="InterPro" id="IPR015956">
    <property type="entry name" value="Peniciliin-bd_prot_C_sf"/>
</dbReference>
<evidence type="ECO:0000313" key="18">
    <source>
        <dbReference type="EMBL" id="HIR41455.1"/>
    </source>
</evidence>
<evidence type="ECO:0000259" key="17">
    <source>
        <dbReference type="SMART" id="SM00936"/>
    </source>
</evidence>
<feature type="active site" evidence="13">
    <location>
        <position position="113"/>
    </location>
</feature>
<feature type="chain" id="PRO_5038371917" description="serine-type D-Ala-D-Ala carboxypeptidase" evidence="16">
    <location>
        <begin position="25"/>
        <end position="379"/>
    </location>
</feature>
<dbReference type="AlphaFoldDB" id="A0A9D1AJU9"/>
<dbReference type="GO" id="GO:0006508">
    <property type="term" value="P:proteolysis"/>
    <property type="evidence" value="ECO:0007669"/>
    <property type="project" value="UniProtKB-KW"/>
</dbReference>
<evidence type="ECO:0000256" key="7">
    <source>
        <dbReference type="ARBA" id="ARBA00022729"/>
    </source>
</evidence>
<evidence type="ECO:0000256" key="9">
    <source>
        <dbReference type="ARBA" id="ARBA00022960"/>
    </source>
</evidence>
<proteinExistence type="inferred from homology"/>
<evidence type="ECO:0000256" key="15">
    <source>
        <dbReference type="RuleBase" id="RU004016"/>
    </source>
</evidence>
<gene>
    <name evidence="18" type="ORF">IAB36_06485</name>
</gene>
<evidence type="ECO:0000256" key="11">
    <source>
        <dbReference type="ARBA" id="ARBA00023316"/>
    </source>
</evidence>
<dbReference type="InterPro" id="IPR037167">
    <property type="entry name" value="Peptidase_S11_C_sf"/>
</dbReference>
<dbReference type="InterPro" id="IPR012907">
    <property type="entry name" value="Peptidase_S11_C"/>
</dbReference>
<evidence type="ECO:0000256" key="16">
    <source>
        <dbReference type="SAM" id="SignalP"/>
    </source>
</evidence>
<dbReference type="GO" id="GO:0071555">
    <property type="term" value="P:cell wall organization"/>
    <property type="evidence" value="ECO:0007669"/>
    <property type="project" value="UniProtKB-KW"/>
</dbReference>
<dbReference type="EMBL" id="DVGY01000149">
    <property type="protein sequence ID" value="HIR41455.1"/>
    <property type="molecule type" value="Genomic_DNA"/>
</dbReference>
<dbReference type="EC" id="3.4.16.4" evidence="4"/>
<keyword evidence="7 16" id="KW-0732">Signal</keyword>
<dbReference type="GO" id="GO:0009002">
    <property type="term" value="F:serine-type D-Ala-D-Ala carboxypeptidase activity"/>
    <property type="evidence" value="ECO:0007669"/>
    <property type="project" value="UniProtKB-EC"/>
</dbReference>
<dbReference type="SUPFAM" id="SSF69189">
    <property type="entry name" value="Penicillin-binding protein associated domain"/>
    <property type="match status" value="1"/>
</dbReference>
<comment type="pathway">
    <text evidence="2">Cell wall biogenesis; peptidoglycan biosynthesis.</text>
</comment>
<evidence type="ECO:0000256" key="1">
    <source>
        <dbReference type="ARBA" id="ARBA00003217"/>
    </source>
</evidence>
<comment type="catalytic activity">
    <reaction evidence="12">
        <text>Preferential cleavage: (Ac)2-L-Lys-D-Ala-|-D-Ala. Also transpeptidation of peptidyl-alanyl moieties that are N-acyl substituents of D-alanine.</text>
        <dbReference type="EC" id="3.4.16.4"/>
    </reaction>
</comment>
<feature type="active site" description="Proton acceptor" evidence="13">
    <location>
        <position position="61"/>
    </location>
</feature>
<evidence type="ECO:0000313" key="19">
    <source>
        <dbReference type="Proteomes" id="UP000886749"/>
    </source>
</evidence>
<name>A0A9D1AJU9_9FIRM</name>
<keyword evidence="11" id="KW-0961">Cell wall biogenesis/degradation</keyword>
<evidence type="ECO:0000256" key="6">
    <source>
        <dbReference type="ARBA" id="ARBA00022670"/>
    </source>
</evidence>
<dbReference type="PRINTS" id="PR00725">
    <property type="entry name" value="DADACBPTASE1"/>
</dbReference>
<dbReference type="GO" id="GO:0009252">
    <property type="term" value="P:peptidoglycan biosynthetic process"/>
    <property type="evidence" value="ECO:0007669"/>
    <property type="project" value="UniProtKB-KW"/>
</dbReference>
<dbReference type="InterPro" id="IPR001967">
    <property type="entry name" value="Peptidase_S11_N"/>
</dbReference>
<dbReference type="InterPro" id="IPR018044">
    <property type="entry name" value="Peptidase_S11"/>
</dbReference>
<dbReference type="Pfam" id="PF07943">
    <property type="entry name" value="PBP5_C"/>
    <property type="match status" value="1"/>
</dbReference>
<evidence type="ECO:0000256" key="8">
    <source>
        <dbReference type="ARBA" id="ARBA00022801"/>
    </source>
</evidence>
<evidence type="ECO:0000256" key="10">
    <source>
        <dbReference type="ARBA" id="ARBA00022984"/>
    </source>
</evidence>
<dbReference type="PANTHER" id="PTHR21581:SF33">
    <property type="entry name" value="D-ALANYL-D-ALANINE CARBOXYPEPTIDASE DACB"/>
    <property type="match status" value="1"/>
</dbReference>
<sequence length="379" mass="40831">MKRCFALLTALCFLLPLGWVRVEAQELSTSATAAVVYNPDSGEYLYTQNESQQLPMASTTKIMTALITLEQPDLEEVFPVDTQAIHVEGSSMGLTEGATVSLLDLAKGMLSISGNDAANAAAVRIAGSIPQFAELMNQKAAQLGLENTHFVTPSGLHHDDHYTTAADLAKLAAAVLDNQLFAQICSSPTVTATVSGQQRTYKNNNKLLSAYPGCIGVKTGFTDEAGRCLVSAARQDGVTLVAVTLHDPNDWADHTQLLNYGFSQVEPVQLTTAGENVTLNVTGGQAATISAVPGEEIWRGIRPEQLSQVERRVYADPFLYAPVAVGDEVGRVEYYLNGRKLAQAPLLAAEGTQRSQFTQEPDQPQSWWEKFLAWLGIGS</sequence>
<evidence type="ECO:0000256" key="4">
    <source>
        <dbReference type="ARBA" id="ARBA00012448"/>
    </source>
</evidence>
<reference evidence="18" key="2">
    <citation type="journal article" date="2021" name="PeerJ">
        <title>Extensive microbial diversity within the chicken gut microbiome revealed by metagenomics and culture.</title>
        <authorList>
            <person name="Gilroy R."/>
            <person name="Ravi A."/>
            <person name="Getino M."/>
            <person name="Pursley I."/>
            <person name="Horton D.L."/>
            <person name="Alikhan N.F."/>
            <person name="Baker D."/>
            <person name="Gharbi K."/>
            <person name="Hall N."/>
            <person name="Watson M."/>
            <person name="Adriaenssens E.M."/>
            <person name="Foster-Nyarko E."/>
            <person name="Jarju S."/>
            <person name="Secka A."/>
            <person name="Antonio M."/>
            <person name="Oren A."/>
            <person name="Chaudhuri R.R."/>
            <person name="La Ragione R."/>
            <person name="Hildebrand F."/>
            <person name="Pallen M.J."/>
        </authorList>
    </citation>
    <scope>NUCLEOTIDE SEQUENCE</scope>
    <source>
        <strain evidence="18">CHK184-25365</strain>
    </source>
</reference>
<feature type="signal peptide" evidence="16">
    <location>
        <begin position="1"/>
        <end position="24"/>
    </location>
</feature>
<dbReference type="Proteomes" id="UP000886749">
    <property type="component" value="Unassembled WGS sequence"/>
</dbReference>
<keyword evidence="5 18" id="KW-0121">Carboxypeptidase</keyword>
<dbReference type="Pfam" id="PF00768">
    <property type="entry name" value="Peptidase_S11"/>
    <property type="match status" value="1"/>
</dbReference>
<dbReference type="Gene3D" id="2.60.410.10">
    <property type="entry name" value="D-Ala-D-Ala carboxypeptidase, C-terminal domain"/>
    <property type="match status" value="1"/>
</dbReference>
<accession>A0A9D1AJU9</accession>
<feature type="binding site" evidence="14">
    <location>
        <position position="218"/>
    </location>
    <ligand>
        <name>substrate</name>
    </ligand>
</feature>
<keyword evidence="8" id="KW-0378">Hydrolase</keyword>
<protein>
    <recommendedName>
        <fullName evidence="4">serine-type D-Ala-D-Ala carboxypeptidase</fullName>
        <ecNumber evidence="4">3.4.16.4</ecNumber>
    </recommendedName>
</protein>
<comment type="function">
    <text evidence="1">Removes C-terminal D-alanyl residues from sugar-peptide cell wall precursors.</text>
</comment>
<organism evidence="18 19">
    <name type="scientific">Candidatus Egerieicola pullicola</name>
    <dbReference type="NCBI Taxonomy" id="2840775"/>
    <lineage>
        <taxon>Bacteria</taxon>
        <taxon>Bacillati</taxon>
        <taxon>Bacillota</taxon>
        <taxon>Clostridia</taxon>
        <taxon>Eubacteriales</taxon>
        <taxon>Oscillospiraceae</taxon>
        <taxon>Oscillospiraceae incertae sedis</taxon>
        <taxon>Candidatus Egerieicola</taxon>
    </lineage>
</organism>
<keyword evidence="9" id="KW-0133">Cell shape</keyword>
<dbReference type="InterPro" id="IPR012338">
    <property type="entry name" value="Beta-lactam/transpept-like"/>
</dbReference>
<evidence type="ECO:0000256" key="13">
    <source>
        <dbReference type="PIRSR" id="PIRSR618044-1"/>
    </source>
</evidence>
<dbReference type="GO" id="GO:0008360">
    <property type="term" value="P:regulation of cell shape"/>
    <property type="evidence" value="ECO:0007669"/>
    <property type="project" value="UniProtKB-KW"/>
</dbReference>
<dbReference type="PANTHER" id="PTHR21581">
    <property type="entry name" value="D-ALANYL-D-ALANINE CARBOXYPEPTIDASE"/>
    <property type="match status" value="1"/>
</dbReference>
<dbReference type="SUPFAM" id="SSF56601">
    <property type="entry name" value="beta-lactamase/transpeptidase-like"/>
    <property type="match status" value="1"/>
</dbReference>
<evidence type="ECO:0000256" key="14">
    <source>
        <dbReference type="PIRSR" id="PIRSR618044-2"/>
    </source>
</evidence>
<dbReference type="Gene3D" id="3.40.710.10">
    <property type="entry name" value="DD-peptidase/beta-lactamase superfamily"/>
    <property type="match status" value="1"/>
</dbReference>
<evidence type="ECO:0000256" key="5">
    <source>
        <dbReference type="ARBA" id="ARBA00022645"/>
    </source>
</evidence>
<comment type="caution">
    <text evidence="18">The sequence shown here is derived from an EMBL/GenBank/DDBJ whole genome shotgun (WGS) entry which is preliminary data.</text>
</comment>
<feature type="domain" description="Peptidase S11 D-Ala-D-Ala carboxypeptidase A C-terminal" evidence="17">
    <location>
        <begin position="266"/>
        <end position="354"/>
    </location>
</feature>
<dbReference type="SMART" id="SM00936">
    <property type="entry name" value="PBP5_C"/>
    <property type="match status" value="1"/>
</dbReference>
<feature type="active site" description="Acyl-ester intermediate" evidence="13">
    <location>
        <position position="58"/>
    </location>
</feature>
<reference evidence="18" key="1">
    <citation type="submission" date="2020-10" db="EMBL/GenBank/DDBJ databases">
        <authorList>
            <person name="Gilroy R."/>
        </authorList>
    </citation>
    <scope>NUCLEOTIDE SEQUENCE</scope>
    <source>
        <strain evidence="18">CHK184-25365</strain>
    </source>
</reference>